<dbReference type="EMBL" id="JAANIU010008051">
    <property type="protein sequence ID" value="KAG1536016.1"/>
    <property type="molecule type" value="Genomic_DNA"/>
</dbReference>
<name>A0A9P6Y048_9FUNG</name>
<organism evidence="1 2">
    <name type="scientific">Rhizopus delemar</name>
    <dbReference type="NCBI Taxonomy" id="936053"/>
    <lineage>
        <taxon>Eukaryota</taxon>
        <taxon>Fungi</taxon>
        <taxon>Fungi incertae sedis</taxon>
        <taxon>Mucoromycota</taxon>
        <taxon>Mucoromycotina</taxon>
        <taxon>Mucoromycetes</taxon>
        <taxon>Mucorales</taxon>
        <taxon>Mucorineae</taxon>
        <taxon>Rhizopodaceae</taxon>
        <taxon>Rhizopus</taxon>
    </lineage>
</organism>
<evidence type="ECO:0000313" key="1">
    <source>
        <dbReference type="EMBL" id="KAG1536016.1"/>
    </source>
</evidence>
<protein>
    <submittedName>
        <fullName evidence="1">Uncharacterized protein</fullName>
    </submittedName>
</protein>
<accession>A0A9P6Y048</accession>
<comment type="caution">
    <text evidence="1">The sequence shown here is derived from an EMBL/GenBank/DDBJ whole genome shotgun (WGS) entry which is preliminary data.</text>
</comment>
<sequence>MEIDPEAGAAAGRFADTDRAAVVLHDLLHQMQAQPTATASRAQPVERLEDRLAIIDRNAGTLIADLQQAALIQAHADGAAPATVDDGVVHQP</sequence>
<dbReference type="AlphaFoldDB" id="A0A9P6Y048"/>
<proteinExistence type="predicted"/>
<gene>
    <name evidence="1" type="ORF">G6F50_015177</name>
</gene>
<keyword evidence="2" id="KW-1185">Reference proteome</keyword>
<reference evidence="1 2" key="1">
    <citation type="journal article" date="2020" name="Microb. Genom.">
        <title>Genetic diversity of clinical and environmental Mucorales isolates obtained from an investigation of mucormycosis cases among solid organ transplant recipients.</title>
        <authorList>
            <person name="Nguyen M.H."/>
            <person name="Kaul D."/>
            <person name="Muto C."/>
            <person name="Cheng S.J."/>
            <person name="Richter R.A."/>
            <person name="Bruno V.M."/>
            <person name="Liu G."/>
            <person name="Beyhan S."/>
            <person name="Sundermann A.J."/>
            <person name="Mounaud S."/>
            <person name="Pasculle A.W."/>
            <person name="Nierman W.C."/>
            <person name="Driscoll E."/>
            <person name="Cumbie R."/>
            <person name="Clancy C.J."/>
            <person name="Dupont C.L."/>
        </authorList>
    </citation>
    <scope>NUCLEOTIDE SEQUENCE [LARGE SCALE GENOMIC DNA]</scope>
    <source>
        <strain evidence="1 2">GL24</strain>
    </source>
</reference>
<dbReference type="Proteomes" id="UP000740926">
    <property type="component" value="Unassembled WGS sequence"/>
</dbReference>
<evidence type="ECO:0000313" key="2">
    <source>
        <dbReference type="Proteomes" id="UP000740926"/>
    </source>
</evidence>